<feature type="region of interest" description="Disordered" evidence="6">
    <location>
        <begin position="1"/>
        <end position="21"/>
    </location>
</feature>
<keyword evidence="5" id="KW-0333">Golgi apparatus</keyword>
<evidence type="ECO:0000256" key="5">
    <source>
        <dbReference type="ARBA" id="ARBA00023034"/>
    </source>
</evidence>
<keyword evidence="3" id="KW-0328">Glycosyltransferase</keyword>
<dbReference type="EMBL" id="OY731399">
    <property type="protein sequence ID" value="CAJ1932917.1"/>
    <property type="molecule type" value="Genomic_DNA"/>
</dbReference>
<name>A0AA86RWR4_9FABA</name>
<protein>
    <recommendedName>
        <fullName evidence="8">Exostosin GT47 domain-containing protein</fullName>
    </recommendedName>
</protein>
<accession>A0AA86RWR4</accession>
<dbReference type="AlphaFoldDB" id="A0AA86RWR4"/>
<comment type="subcellular location">
    <subcellularLocation>
        <location evidence="1">Golgi apparatus membrane</location>
        <topology evidence="1">Single-pass type II membrane protein</topology>
    </subcellularLocation>
</comment>
<organism evidence="9 10">
    <name type="scientific">Sphenostylis stenocarpa</name>
    <dbReference type="NCBI Taxonomy" id="92480"/>
    <lineage>
        <taxon>Eukaryota</taxon>
        <taxon>Viridiplantae</taxon>
        <taxon>Streptophyta</taxon>
        <taxon>Embryophyta</taxon>
        <taxon>Tracheophyta</taxon>
        <taxon>Spermatophyta</taxon>
        <taxon>Magnoliopsida</taxon>
        <taxon>eudicotyledons</taxon>
        <taxon>Gunneridae</taxon>
        <taxon>Pentapetalae</taxon>
        <taxon>rosids</taxon>
        <taxon>fabids</taxon>
        <taxon>Fabales</taxon>
        <taxon>Fabaceae</taxon>
        <taxon>Papilionoideae</taxon>
        <taxon>50 kb inversion clade</taxon>
        <taxon>NPAAA clade</taxon>
        <taxon>indigoferoid/millettioid clade</taxon>
        <taxon>Phaseoleae</taxon>
        <taxon>Sphenostylis</taxon>
    </lineage>
</organism>
<evidence type="ECO:0000256" key="2">
    <source>
        <dbReference type="ARBA" id="ARBA00010271"/>
    </source>
</evidence>
<dbReference type="GO" id="GO:0033940">
    <property type="term" value="F:glucuronoarabinoxylan endo-1,4-beta-xylanase activity"/>
    <property type="evidence" value="ECO:0007669"/>
    <property type="project" value="EnsemblPlants"/>
</dbReference>
<evidence type="ECO:0000256" key="1">
    <source>
        <dbReference type="ARBA" id="ARBA00004323"/>
    </source>
</evidence>
<proteinExistence type="inferred from homology"/>
<keyword evidence="10" id="KW-1185">Reference proteome</keyword>
<sequence>MYFRKPSPTPPLHSLPSPTPSFSKSKHIINNKFRYTLFLSLFLASWLLLLLHHHFHFTPVPKHTTTCHGSGPLFYIYALPSRFNLGLLQRCENLNIYTNMCPHVANNGLGQPLSTPSWYATHQFIGEMIVHARLQNHPCRTWDPHAARLFYVPFYGGLHASSVFREANLTLRDALAVDLVAFLQSQPWWKRHHGKDHFVALGRTAWDFMRREEGPDFGANIFLNLPTVRNMSVLTVERHPWQGHNQFAIPYPSYFHPKSLPQMLTLQDTIRQRARPHLFSFVGGTRPNLAKAKVRDHIVSQCGASERCVLVPCTSGDARCHNPMAVLEVMSKSTFCLQAPGDSFTRRSTFDSVLAGCIPVFFSEHTAYTQYTWYFPTKRDTYSVFIDEREVNEGKKKIEDVLLGIEEEEVAKMREVVIGLIPKLTYAHPNASGGVGFEDAVDVALQRLSRLVIMDQTKSVGSADI</sequence>
<dbReference type="Gramene" id="rna-AYBTSS11_LOCUS6059">
    <property type="protein sequence ID" value="CAJ1932917.1"/>
    <property type="gene ID" value="gene-AYBTSS11_LOCUS6059"/>
</dbReference>
<evidence type="ECO:0000256" key="6">
    <source>
        <dbReference type="SAM" id="MobiDB-lite"/>
    </source>
</evidence>
<evidence type="ECO:0000256" key="7">
    <source>
        <dbReference type="SAM" id="Phobius"/>
    </source>
</evidence>
<dbReference type="Proteomes" id="UP001189624">
    <property type="component" value="Chromosome 2"/>
</dbReference>
<comment type="similarity">
    <text evidence="2">Belongs to the glycosyltransferase 47 family.</text>
</comment>
<dbReference type="GO" id="GO:0045492">
    <property type="term" value="P:xylan biosynthetic process"/>
    <property type="evidence" value="ECO:0007669"/>
    <property type="project" value="EnsemblPlants"/>
</dbReference>
<evidence type="ECO:0000259" key="8">
    <source>
        <dbReference type="Pfam" id="PF03016"/>
    </source>
</evidence>
<evidence type="ECO:0000313" key="9">
    <source>
        <dbReference type="EMBL" id="CAJ1932917.1"/>
    </source>
</evidence>
<dbReference type="GO" id="GO:0000139">
    <property type="term" value="C:Golgi membrane"/>
    <property type="evidence" value="ECO:0007669"/>
    <property type="project" value="UniProtKB-SubCell"/>
</dbReference>
<dbReference type="PANTHER" id="PTHR11062">
    <property type="entry name" value="EXOSTOSIN HEPARAN SULFATE GLYCOSYLTRANSFERASE -RELATED"/>
    <property type="match status" value="1"/>
</dbReference>
<keyword evidence="7" id="KW-0472">Membrane</keyword>
<feature type="domain" description="Exostosin GT47" evidence="8">
    <location>
        <begin position="75"/>
        <end position="399"/>
    </location>
</feature>
<keyword evidence="7" id="KW-1133">Transmembrane helix</keyword>
<evidence type="ECO:0000313" key="10">
    <source>
        <dbReference type="Proteomes" id="UP001189624"/>
    </source>
</evidence>
<keyword evidence="7" id="KW-0812">Transmembrane</keyword>
<feature type="transmembrane region" description="Helical" evidence="7">
    <location>
        <begin position="35"/>
        <end position="55"/>
    </location>
</feature>
<dbReference type="GO" id="GO:0016757">
    <property type="term" value="F:glycosyltransferase activity"/>
    <property type="evidence" value="ECO:0007669"/>
    <property type="project" value="UniProtKB-KW"/>
</dbReference>
<evidence type="ECO:0000256" key="3">
    <source>
        <dbReference type="ARBA" id="ARBA00022676"/>
    </source>
</evidence>
<keyword evidence="3" id="KW-0808">Transferase</keyword>
<feature type="compositionally biased region" description="Pro residues" evidence="6">
    <location>
        <begin position="7"/>
        <end position="19"/>
    </location>
</feature>
<dbReference type="Pfam" id="PF03016">
    <property type="entry name" value="Exostosin_GT47"/>
    <property type="match status" value="1"/>
</dbReference>
<keyword evidence="4" id="KW-0735">Signal-anchor</keyword>
<evidence type="ECO:0000256" key="4">
    <source>
        <dbReference type="ARBA" id="ARBA00022968"/>
    </source>
</evidence>
<dbReference type="InterPro" id="IPR004263">
    <property type="entry name" value="Exostosin"/>
</dbReference>
<dbReference type="PANTHER" id="PTHR11062:SF255">
    <property type="entry name" value="XYLOGLUCAN GALACTOSYLTRANSFERASE GT17-RELATED"/>
    <property type="match status" value="1"/>
</dbReference>
<reference evidence="9" key="1">
    <citation type="submission" date="2023-10" db="EMBL/GenBank/DDBJ databases">
        <authorList>
            <person name="Domelevo Entfellner J.-B."/>
        </authorList>
    </citation>
    <scope>NUCLEOTIDE SEQUENCE</scope>
</reference>
<dbReference type="InterPro" id="IPR040911">
    <property type="entry name" value="Exostosin_GT47"/>
</dbReference>
<gene>
    <name evidence="9" type="ORF">AYBTSS11_LOCUS6059</name>
</gene>